<evidence type="ECO:0000313" key="3">
    <source>
        <dbReference type="EMBL" id="CBJ31351.1"/>
    </source>
</evidence>
<dbReference type="OrthoDB" id="10249775at2759"/>
<dbReference type="InterPro" id="IPR000195">
    <property type="entry name" value="Rab-GAP-TBC_dom"/>
</dbReference>
<keyword evidence="4" id="KW-1185">Reference proteome</keyword>
<evidence type="ECO:0000313" key="4">
    <source>
        <dbReference type="Proteomes" id="UP000002630"/>
    </source>
</evidence>
<feature type="domain" description="Rab-GAP TBC" evidence="2">
    <location>
        <begin position="348"/>
        <end position="577"/>
    </location>
</feature>
<feature type="compositionally biased region" description="Acidic residues" evidence="1">
    <location>
        <begin position="171"/>
        <end position="180"/>
    </location>
</feature>
<dbReference type="eggNOG" id="ENOG502QSFR">
    <property type="taxonomic scope" value="Eukaryota"/>
</dbReference>
<name>D7FT85_ECTSI</name>
<feature type="compositionally biased region" description="Low complexity" evidence="1">
    <location>
        <begin position="214"/>
        <end position="224"/>
    </location>
</feature>
<dbReference type="PROSITE" id="PS50086">
    <property type="entry name" value="TBC_RABGAP"/>
    <property type="match status" value="1"/>
</dbReference>
<organism evidence="3 4">
    <name type="scientific">Ectocarpus siliculosus</name>
    <name type="common">Brown alga</name>
    <name type="synonym">Conferva siliculosa</name>
    <dbReference type="NCBI Taxonomy" id="2880"/>
    <lineage>
        <taxon>Eukaryota</taxon>
        <taxon>Sar</taxon>
        <taxon>Stramenopiles</taxon>
        <taxon>Ochrophyta</taxon>
        <taxon>PX clade</taxon>
        <taxon>Phaeophyceae</taxon>
        <taxon>Ectocarpales</taxon>
        <taxon>Ectocarpaceae</taxon>
        <taxon>Ectocarpus</taxon>
    </lineage>
</organism>
<feature type="region of interest" description="Disordered" evidence="1">
    <location>
        <begin position="131"/>
        <end position="182"/>
    </location>
</feature>
<protein>
    <recommendedName>
        <fullName evidence="2">Rab-GAP TBC domain-containing protein</fullName>
    </recommendedName>
</protein>
<dbReference type="InterPro" id="IPR042507">
    <property type="entry name" value="TBC1D19"/>
</dbReference>
<dbReference type="SUPFAM" id="SSF47923">
    <property type="entry name" value="Ypt/Rab-GAP domain of gyp1p"/>
    <property type="match status" value="1"/>
</dbReference>
<dbReference type="STRING" id="2880.D7FT85"/>
<gene>
    <name evidence="3" type="ORF">Esi_0246_0025</name>
</gene>
<dbReference type="InterPro" id="IPR035969">
    <property type="entry name" value="Rab-GAP_TBC_sf"/>
</dbReference>
<dbReference type="PANTHER" id="PTHR16110:SF1">
    <property type="entry name" value="TBC1 DOMAIN FAMILY MEMBER 19"/>
    <property type="match status" value="1"/>
</dbReference>
<evidence type="ECO:0000256" key="1">
    <source>
        <dbReference type="SAM" id="MobiDB-lite"/>
    </source>
</evidence>
<feature type="region of interest" description="Disordered" evidence="1">
    <location>
        <begin position="211"/>
        <end position="263"/>
    </location>
</feature>
<dbReference type="OMA" id="LNICLER"/>
<dbReference type="SMART" id="SM00164">
    <property type="entry name" value="TBC"/>
    <property type="match status" value="1"/>
</dbReference>
<dbReference type="EMBL" id="FN648427">
    <property type="protein sequence ID" value="CBJ31351.1"/>
    <property type="molecule type" value="Genomic_DNA"/>
</dbReference>
<reference evidence="3 4" key="1">
    <citation type="journal article" date="2010" name="Nature">
        <title>The Ectocarpus genome and the independent evolution of multicellularity in brown algae.</title>
        <authorList>
            <person name="Cock J.M."/>
            <person name="Sterck L."/>
            <person name="Rouze P."/>
            <person name="Scornet D."/>
            <person name="Allen A.E."/>
            <person name="Amoutzias G."/>
            <person name="Anthouard V."/>
            <person name="Artiguenave F."/>
            <person name="Aury J.M."/>
            <person name="Badger J.H."/>
            <person name="Beszteri B."/>
            <person name="Billiau K."/>
            <person name="Bonnet E."/>
            <person name="Bothwell J.H."/>
            <person name="Bowler C."/>
            <person name="Boyen C."/>
            <person name="Brownlee C."/>
            <person name="Carrano C.J."/>
            <person name="Charrier B."/>
            <person name="Cho G.Y."/>
            <person name="Coelho S.M."/>
            <person name="Collen J."/>
            <person name="Corre E."/>
            <person name="Da Silva C."/>
            <person name="Delage L."/>
            <person name="Delaroque N."/>
            <person name="Dittami S.M."/>
            <person name="Doulbeau S."/>
            <person name="Elias M."/>
            <person name="Farnham G."/>
            <person name="Gachon C.M."/>
            <person name="Gschloessl B."/>
            <person name="Heesch S."/>
            <person name="Jabbari K."/>
            <person name="Jubin C."/>
            <person name="Kawai H."/>
            <person name="Kimura K."/>
            <person name="Kloareg B."/>
            <person name="Kupper F.C."/>
            <person name="Lang D."/>
            <person name="Le Bail A."/>
            <person name="Leblanc C."/>
            <person name="Lerouge P."/>
            <person name="Lohr M."/>
            <person name="Lopez P.J."/>
            <person name="Martens C."/>
            <person name="Maumus F."/>
            <person name="Michel G."/>
            <person name="Miranda-Saavedra D."/>
            <person name="Morales J."/>
            <person name="Moreau H."/>
            <person name="Motomura T."/>
            <person name="Nagasato C."/>
            <person name="Napoli C.A."/>
            <person name="Nelson D.R."/>
            <person name="Nyvall-Collen P."/>
            <person name="Peters A.F."/>
            <person name="Pommier C."/>
            <person name="Potin P."/>
            <person name="Poulain J."/>
            <person name="Quesneville H."/>
            <person name="Read B."/>
            <person name="Rensing S.A."/>
            <person name="Ritter A."/>
            <person name="Rousvoal S."/>
            <person name="Samanta M."/>
            <person name="Samson G."/>
            <person name="Schroeder D.C."/>
            <person name="Segurens B."/>
            <person name="Strittmatter M."/>
            <person name="Tonon T."/>
            <person name="Tregear J.W."/>
            <person name="Valentin K."/>
            <person name="von Dassow P."/>
            <person name="Yamagishi T."/>
            <person name="Van de Peer Y."/>
            <person name="Wincker P."/>
        </authorList>
    </citation>
    <scope>NUCLEOTIDE SEQUENCE [LARGE SCALE GENOMIC DNA]</scope>
    <source>
        <strain evidence="4">Ec32 / CCAP1310/4</strain>
    </source>
</reference>
<dbReference type="Pfam" id="PF00566">
    <property type="entry name" value="RabGAP-TBC"/>
    <property type="match status" value="1"/>
</dbReference>
<evidence type="ECO:0000259" key="2">
    <source>
        <dbReference type="PROSITE" id="PS50086"/>
    </source>
</evidence>
<dbReference type="Proteomes" id="UP000002630">
    <property type="component" value="Linkage Group LG16"/>
</dbReference>
<dbReference type="InParanoid" id="D7FT85"/>
<dbReference type="PANTHER" id="PTHR16110">
    <property type="entry name" value="TBC1 DOMAIN FAMILY MEMBER 19"/>
    <property type="match status" value="1"/>
</dbReference>
<accession>D7FT85</accession>
<proteinExistence type="predicted"/>
<feature type="compositionally biased region" description="Gly residues" evidence="1">
    <location>
        <begin position="225"/>
        <end position="247"/>
    </location>
</feature>
<dbReference type="EMBL" id="FN649741">
    <property type="protein sequence ID" value="CBJ31351.1"/>
    <property type="molecule type" value="Genomic_DNA"/>
</dbReference>
<dbReference type="Gene3D" id="1.10.472.80">
    <property type="entry name" value="Ypt/Rab-GAP domain of gyp1p, domain 3"/>
    <property type="match status" value="1"/>
</dbReference>
<sequence length="630" mass="69270">MMDPDLPTHDSCLHCRGVALDLWCESTAPEVDYGDAHTVDERGRRVLHEMKREAEFWAMRAGVQERVSTAGSKDRDSEKALARALDELGYHDQIRNVAHGAHARGLRRQITGIGSLPAELRCLYPELYPPSPRLPSRHSTSARTTATNTTNPSQAAPEIRRQRHQQQEQQQGEDDLTDPEPLDHVRKACSRWRANVADELRALAAERGGRFARPRAGGSPAAAGVGDGEGGRGGPGAGGGSGGGGGADSNNRGRRDSGASSAAAAANAGTGGFLFDSADLLDALQLRVKSLEELRESYRELSPELHQTGLDDRGGFGEDRFTAERLSQGRKILKAGFAPEAMEYARRGVADSLRPAVWRAILGLPKALTPQDLEYFAGLMSEVDRTELVTDELYGLDVQFISDDDKYFPFEETLHDVILAFSRDPWVLRHSEATLHDLVPIGEGAVGADDWAFLSGAGAGGYCPPCGVQPFRGLVNYAAVLCFLFEEREAVYFTLRTMFARFWCRLNAVRSGPGMLLRLLKLFESLVQRHHPRLVRKLLQLGLQPLQLAMPWIQFGFVTYLEADQVLLLWDRLLGYDSLDLLSVLAASVLVFRAKLVLQVSDAAAVMEIFSDGRQLEVVPLLQAFMFPAW</sequence>
<feature type="compositionally biased region" description="Low complexity" evidence="1">
    <location>
        <begin position="137"/>
        <end position="153"/>
    </location>
</feature>
<dbReference type="AlphaFoldDB" id="D7FT85"/>